<keyword evidence="1" id="KW-0472">Membrane</keyword>
<dbReference type="InParanoid" id="C8VLI7"/>
<feature type="transmembrane region" description="Helical" evidence="1">
    <location>
        <begin position="296"/>
        <end position="316"/>
    </location>
</feature>
<feature type="transmembrane region" description="Helical" evidence="1">
    <location>
        <begin position="218"/>
        <end position="238"/>
    </location>
</feature>
<evidence type="ECO:0000256" key="1">
    <source>
        <dbReference type="SAM" id="Phobius"/>
    </source>
</evidence>
<keyword evidence="1" id="KW-0812">Transmembrane</keyword>
<proteinExistence type="predicted"/>
<feature type="transmembrane region" description="Helical" evidence="1">
    <location>
        <begin position="190"/>
        <end position="212"/>
    </location>
</feature>
<dbReference type="Proteomes" id="UP000000560">
    <property type="component" value="Chromosome VII"/>
</dbReference>
<dbReference type="EMBL" id="BN001307">
    <property type="protein sequence ID" value="CBF84647.1"/>
    <property type="molecule type" value="Genomic_DNA"/>
</dbReference>
<evidence type="ECO:0000313" key="3">
    <source>
        <dbReference type="Proteomes" id="UP000000560"/>
    </source>
</evidence>
<dbReference type="eggNOG" id="ENOG502SH7B">
    <property type="taxonomic scope" value="Eukaryota"/>
</dbReference>
<evidence type="ECO:0000313" key="2">
    <source>
        <dbReference type="EMBL" id="CBF84647.1"/>
    </source>
</evidence>
<dbReference type="GeneID" id="2868206"/>
<sequence>MAPTLPLPPLQRLQNLASRTFDPGATADSFREEWSNPSNYAFTILLLIGGDLIHRALAQLVGGPIAPVAFSFGWVSYATSAVCSALGEYRLMPDADTGCSLINGKNGYVRGNNSWVLGRMMRDYDYWMHPAIREKTQNLIDARWKFDQAREDEKYPDSGIKVPRPSQAGLVVSVYKPSKTLQAGVPGKDLLYWSGILCTVLQLGIASIPAGINGDWGVLMITGAATVLCYGTGALTQWKVEKWACRRLDNRNKKNFVLTRGNGAQHAIAIVSDGVGLDLEDLATGFSMIDYPTITVVAQLLTIVLGIAWVALLITASGIDTGSWYLIAVGGIGMLQNIFVAGWKRTPAAYGVPLEFVEVVGEVKVMGTLMELERRYEKLGKSLLGTFFPGDLRDNEVKQWEEIKEEWKRKKERGEGAGDDRKGK</sequence>
<dbReference type="RefSeq" id="XP_682193.2">
    <property type="nucleotide sequence ID" value="XM_677101.2"/>
</dbReference>
<dbReference type="KEGG" id="ani:ANIA_08924"/>
<protein>
    <submittedName>
        <fullName evidence="2">Uncharacterized protein</fullName>
    </submittedName>
</protein>
<feature type="transmembrane region" description="Helical" evidence="1">
    <location>
        <begin position="322"/>
        <end position="343"/>
    </location>
</feature>
<reference evidence="3" key="2">
    <citation type="journal article" date="2009" name="Fungal Genet. Biol.">
        <title>The 2008 update of the Aspergillus nidulans genome annotation: a community effort.</title>
        <authorList>
            <person name="Wortman J.R."/>
            <person name="Gilsenan J.M."/>
            <person name="Joardar V."/>
            <person name="Deegan J."/>
            <person name="Clutterbuck J."/>
            <person name="Andersen M.R."/>
            <person name="Archer D."/>
            <person name="Bencina M."/>
            <person name="Braus G."/>
            <person name="Coutinho P."/>
            <person name="von Dohren H."/>
            <person name="Doonan J."/>
            <person name="Driessen A.J."/>
            <person name="Durek P."/>
            <person name="Espeso E."/>
            <person name="Fekete E."/>
            <person name="Flipphi M."/>
            <person name="Estrada C.G."/>
            <person name="Geysens S."/>
            <person name="Goldman G."/>
            <person name="de Groot P.W."/>
            <person name="Hansen K."/>
            <person name="Harris S.D."/>
            <person name="Heinekamp T."/>
            <person name="Helmstaedt K."/>
            <person name="Henrissat B."/>
            <person name="Hofmann G."/>
            <person name="Homan T."/>
            <person name="Horio T."/>
            <person name="Horiuchi H."/>
            <person name="James S."/>
            <person name="Jones M."/>
            <person name="Karaffa L."/>
            <person name="Karanyi Z."/>
            <person name="Kato M."/>
            <person name="Keller N."/>
            <person name="Kelly D.E."/>
            <person name="Kiel J.A."/>
            <person name="Kim J.M."/>
            <person name="van der Klei I.J."/>
            <person name="Klis F.M."/>
            <person name="Kovalchuk A."/>
            <person name="Krasevec N."/>
            <person name="Kubicek C.P."/>
            <person name="Liu B."/>
            <person name="Maccabe A."/>
            <person name="Meyer V."/>
            <person name="Mirabito P."/>
            <person name="Miskei M."/>
            <person name="Mos M."/>
            <person name="Mullins J."/>
            <person name="Nelson D.R."/>
            <person name="Nielsen J."/>
            <person name="Oakley B.R."/>
            <person name="Osmani S.A."/>
            <person name="Pakula T."/>
            <person name="Paszewski A."/>
            <person name="Paulsen I."/>
            <person name="Pilsyk S."/>
            <person name="Pocsi I."/>
            <person name="Punt P.J."/>
            <person name="Ram A.F."/>
            <person name="Ren Q."/>
            <person name="Robellet X."/>
            <person name="Robson G."/>
            <person name="Seiboth B."/>
            <person name="van Solingen P."/>
            <person name="Specht T."/>
            <person name="Sun J."/>
            <person name="Taheri-Talesh N."/>
            <person name="Takeshita N."/>
            <person name="Ussery D."/>
            <person name="vanKuyk P.A."/>
            <person name="Visser H."/>
            <person name="van de Vondervoort P.J."/>
            <person name="de Vries R.P."/>
            <person name="Walton J."/>
            <person name="Xiang X."/>
            <person name="Xiong Y."/>
            <person name="Zeng A.P."/>
            <person name="Brandt B.W."/>
            <person name="Cornell M.J."/>
            <person name="van den Hondel C.A."/>
            <person name="Visser J."/>
            <person name="Oliver S.G."/>
            <person name="Turner G."/>
        </authorList>
    </citation>
    <scope>GENOME REANNOTATION</scope>
    <source>
        <strain evidence="3">FGSC A4 / ATCC 38163 / CBS 112.46 / NRRL 194 / M139</strain>
    </source>
</reference>
<accession>C8VLI7</accession>
<dbReference type="OMA" id="YEYWMPA"/>
<organism evidence="2 3">
    <name type="scientific">Emericella nidulans (strain FGSC A4 / ATCC 38163 / CBS 112.46 / NRRL 194 / M139)</name>
    <name type="common">Aspergillus nidulans</name>
    <dbReference type="NCBI Taxonomy" id="227321"/>
    <lineage>
        <taxon>Eukaryota</taxon>
        <taxon>Fungi</taxon>
        <taxon>Dikarya</taxon>
        <taxon>Ascomycota</taxon>
        <taxon>Pezizomycotina</taxon>
        <taxon>Eurotiomycetes</taxon>
        <taxon>Eurotiomycetidae</taxon>
        <taxon>Eurotiales</taxon>
        <taxon>Aspergillaceae</taxon>
        <taxon>Aspergillus</taxon>
        <taxon>Aspergillus subgen. Nidulantes</taxon>
    </lineage>
</organism>
<keyword evidence="3" id="KW-1185">Reference proteome</keyword>
<name>C8VLI7_EMENI</name>
<reference evidence="3" key="1">
    <citation type="journal article" date="2005" name="Nature">
        <title>Sequencing of Aspergillus nidulans and comparative analysis with A. fumigatus and A. oryzae.</title>
        <authorList>
            <person name="Galagan J.E."/>
            <person name="Calvo S.E."/>
            <person name="Cuomo C."/>
            <person name="Ma L.J."/>
            <person name="Wortman J.R."/>
            <person name="Batzoglou S."/>
            <person name="Lee S.I."/>
            <person name="Basturkmen M."/>
            <person name="Spevak C.C."/>
            <person name="Clutterbuck J."/>
            <person name="Kapitonov V."/>
            <person name="Jurka J."/>
            <person name="Scazzocchio C."/>
            <person name="Farman M."/>
            <person name="Butler J."/>
            <person name="Purcell S."/>
            <person name="Harris S."/>
            <person name="Braus G.H."/>
            <person name="Draht O."/>
            <person name="Busch S."/>
            <person name="D'Enfert C."/>
            <person name="Bouchier C."/>
            <person name="Goldman G.H."/>
            <person name="Bell-Pedersen D."/>
            <person name="Griffiths-Jones S."/>
            <person name="Doonan J.H."/>
            <person name="Yu J."/>
            <person name="Vienken K."/>
            <person name="Pain A."/>
            <person name="Freitag M."/>
            <person name="Selker E.U."/>
            <person name="Archer D.B."/>
            <person name="Penalva M.A."/>
            <person name="Oakley B.R."/>
            <person name="Momany M."/>
            <person name="Tanaka T."/>
            <person name="Kumagai T."/>
            <person name="Asai K."/>
            <person name="Machida M."/>
            <person name="Nierman W.C."/>
            <person name="Denning D.W."/>
            <person name="Caddick M."/>
            <person name="Hynes M."/>
            <person name="Paoletti M."/>
            <person name="Fischer R."/>
            <person name="Miller B."/>
            <person name="Dyer P."/>
            <person name="Sachs M.S."/>
            <person name="Osmani S.A."/>
            <person name="Birren B.W."/>
        </authorList>
    </citation>
    <scope>NUCLEOTIDE SEQUENCE [LARGE SCALE GENOMIC DNA]</scope>
    <source>
        <strain evidence="3">FGSC A4 / ATCC 38163 / CBS 112.46 / NRRL 194 / M139</strain>
    </source>
</reference>
<dbReference type="VEuPathDB" id="FungiDB:AN8924"/>
<dbReference type="HOGENOM" id="CLU_034489_0_0_1"/>
<keyword evidence="1" id="KW-1133">Transmembrane helix</keyword>
<dbReference type="AlphaFoldDB" id="C8VLI7"/>
<dbReference type="OrthoDB" id="1937642at2759"/>
<gene>
    <name evidence="2" type="ORF">ANIA_08924</name>
</gene>